<evidence type="ECO:0000313" key="4">
    <source>
        <dbReference type="Proteomes" id="UP000032180"/>
    </source>
</evidence>
<dbReference type="Proteomes" id="UP000032180">
    <property type="component" value="Chromosome 8"/>
</dbReference>
<feature type="region of interest" description="Disordered" evidence="2">
    <location>
        <begin position="251"/>
        <end position="291"/>
    </location>
</feature>
<evidence type="ECO:0000256" key="2">
    <source>
        <dbReference type="SAM" id="MobiDB-lite"/>
    </source>
</evidence>
<dbReference type="HOGENOM" id="CLU_085870_0_0_1"/>
<dbReference type="EnsemblPlants" id="LPERR08G17540.1">
    <property type="protein sequence ID" value="LPERR08G17540.1"/>
    <property type="gene ID" value="LPERR08G17540"/>
</dbReference>
<name>A0A0D9X9V9_9ORYZ</name>
<keyword evidence="1" id="KW-0175">Coiled coil</keyword>
<feature type="coiled-coil region" evidence="1">
    <location>
        <begin position="208"/>
        <end position="235"/>
    </location>
</feature>
<evidence type="ECO:0000313" key="3">
    <source>
        <dbReference type="EnsemblPlants" id="LPERR08G17540.1"/>
    </source>
</evidence>
<proteinExistence type="predicted"/>
<accession>A0A0D9X9V9</accession>
<dbReference type="PANTHER" id="PTHR33890:SF5">
    <property type="entry name" value="OS10G0571000 PROTEIN"/>
    <property type="match status" value="1"/>
</dbReference>
<keyword evidence="4" id="KW-1185">Reference proteome</keyword>
<evidence type="ECO:0000256" key="1">
    <source>
        <dbReference type="SAM" id="Coils"/>
    </source>
</evidence>
<sequence>MCCSSKTPPPAVVDIDDEMQELIDAVMNCGPEEDADELETEQLLTTHSSVGTKYLSNPDPTPEQMQWASGAERAAGTMADAMAPCVADLRRALAVFAGTGSPEEAALSRHAAWCDARRREAAEVASLARRLAESHLRCLAARGVDRVVVDPEAAALTAAMREAMESTPVNTWIMMTPEEVARRAFAVVLRATQLTYKLRWGADGLEGKDGEEAVVRALREREAAAEEELDRVSAVFDATIRPYEAWYAQVNKEAPVKKRPSPETEEEEDLEGPRQRRRMFPAGEDSPGTEY</sequence>
<organism evidence="3 4">
    <name type="scientific">Leersia perrieri</name>
    <dbReference type="NCBI Taxonomy" id="77586"/>
    <lineage>
        <taxon>Eukaryota</taxon>
        <taxon>Viridiplantae</taxon>
        <taxon>Streptophyta</taxon>
        <taxon>Embryophyta</taxon>
        <taxon>Tracheophyta</taxon>
        <taxon>Spermatophyta</taxon>
        <taxon>Magnoliopsida</taxon>
        <taxon>Liliopsida</taxon>
        <taxon>Poales</taxon>
        <taxon>Poaceae</taxon>
        <taxon>BOP clade</taxon>
        <taxon>Oryzoideae</taxon>
        <taxon>Oryzeae</taxon>
        <taxon>Oryzinae</taxon>
        <taxon>Leersia</taxon>
    </lineage>
</organism>
<dbReference type="AlphaFoldDB" id="A0A0D9X9V9"/>
<reference evidence="3" key="3">
    <citation type="submission" date="2015-04" db="UniProtKB">
        <authorList>
            <consortium name="EnsemblPlants"/>
        </authorList>
    </citation>
    <scope>IDENTIFICATION</scope>
</reference>
<dbReference type="Gramene" id="LPERR08G17540.1">
    <property type="protein sequence ID" value="LPERR08G17540.1"/>
    <property type="gene ID" value="LPERR08G17540"/>
</dbReference>
<reference evidence="3 4" key="1">
    <citation type="submission" date="2012-08" db="EMBL/GenBank/DDBJ databases">
        <title>Oryza genome evolution.</title>
        <authorList>
            <person name="Wing R.A."/>
        </authorList>
    </citation>
    <scope>NUCLEOTIDE SEQUENCE</scope>
</reference>
<protein>
    <submittedName>
        <fullName evidence="3">Uncharacterized protein</fullName>
    </submittedName>
</protein>
<reference evidence="4" key="2">
    <citation type="submission" date="2013-12" db="EMBL/GenBank/DDBJ databases">
        <authorList>
            <person name="Yu Y."/>
            <person name="Lee S."/>
            <person name="de Baynast K."/>
            <person name="Wissotski M."/>
            <person name="Liu L."/>
            <person name="Talag J."/>
            <person name="Goicoechea J."/>
            <person name="Angelova A."/>
            <person name="Jetty R."/>
            <person name="Kudrna D."/>
            <person name="Golser W."/>
            <person name="Rivera L."/>
            <person name="Zhang J."/>
            <person name="Wing R."/>
        </authorList>
    </citation>
    <scope>NUCLEOTIDE SEQUENCE</scope>
</reference>
<dbReference type="PANTHER" id="PTHR33890">
    <property type="entry name" value="OS10G0571000 PROTEIN"/>
    <property type="match status" value="1"/>
</dbReference>